<evidence type="ECO:0000313" key="2">
    <source>
        <dbReference type="EMBL" id="EAZ62878.1"/>
    </source>
</evidence>
<dbReference type="HOGENOM" id="CLU_059574_0_0_1"/>
<evidence type="ECO:0008006" key="4">
    <source>
        <dbReference type="Google" id="ProtNLM"/>
    </source>
</evidence>
<gene>
    <name evidence="2" type="ORF">PICST_66670</name>
</gene>
<comment type="caution">
    <text evidence="2">The sequence shown here is derived from an EMBL/GenBank/DDBJ whole genome shotgun (WGS) entry which is preliminary data.</text>
</comment>
<name>A3GHU1_PICST</name>
<dbReference type="Proteomes" id="UP000002258">
    <property type="component" value="Chromosome 1"/>
</dbReference>
<keyword evidence="3" id="KW-1185">Reference proteome</keyword>
<protein>
    <recommendedName>
        <fullName evidence="4">Opaque-phase-specific protein OP4</fullName>
    </recommendedName>
</protein>
<proteinExistence type="predicted"/>
<dbReference type="STRING" id="322104.A3GHU1"/>
<reference evidence="2 3" key="1">
    <citation type="journal article" date="2007" name="Nat. Biotechnol.">
        <title>Genome sequence of the lignocellulose-bioconverting and xylose-fermenting yeast Pichia stipitis.</title>
        <authorList>
            <person name="Jeffries T.W."/>
            <person name="Grigoriev I.V."/>
            <person name="Grimwood J."/>
            <person name="Laplaza J.M."/>
            <person name="Aerts A."/>
            <person name="Salamov A."/>
            <person name="Schmutz J."/>
            <person name="Lindquist E."/>
            <person name="Dehal P."/>
            <person name="Shapiro H."/>
            <person name="Jin Y.S."/>
            <person name="Passoth V."/>
            <person name="Richardson P.M."/>
        </authorList>
    </citation>
    <scope>NUCLEOTIDE SEQUENCE [LARGE SCALE GENOMIC DNA]</scope>
    <source>
        <strain evidence="3">ATCC 58785 / CBS 6054 / NBRC 10063 / NRRL Y-11545</strain>
    </source>
</reference>
<evidence type="ECO:0000256" key="1">
    <source>
        <dbReference type="SAM" id="SignalP"/>
    </source>
</evidence>
<dbReference type="GeneID" id="4851840"/>
<dbReference type="InParanoid" id="A3GHU1"/>
<accession>A3GHU1</accession>
<dbReference type="KEGG" id="pic:PICST_66670"/>
<dbReference type="eggNOG" id="ENOG502RWN8">
    <property type="taxonomic scope" value="Eukaryota"/>
</dbReference>
<dbReference type="AlphaFoldDB" id="A3GHU1"/>
<dbReference type="EMBL" id="AAVQ01000002">
    <property type="protein sequence ID" value="EAZ62878.1"/>
    <property type="molecule type" value="Genomic_DNA"/>
</dbReference>
<organism evidence="2 3">
    <name type="scientific">Scheffersomyces stipitis (strain ATCC 58785 / CBS 6054 / NBRC 10063 / NRRL Y-11545)</name>
    <name type="common">Yeast</name>
    <name type="synonym">Pichia stipitis</name>
    <dbReference type="NCBI Taxonomy" id="322104"/>
    <lineage>
        <taxon>Eukaryota</taxon>
        <taxon>Fungi</taxon>
        <taxon>Dikarya</taxon>
        <taxon>Ascomycota</taxon>
        <taxon>Saccharomycotina</taxon>
        <taxon>Pichiomycetes</taxon>
        <taxon>Debaryomycetaceae</taxon>
        <taxon>Scheffersomyces</taxon>
    </lineage>
</organism>
<feature type="signal peptide" evidence="1">
    <location>
        <begin position="1"/>
        <end position="20"/>
    </location>
</feature>
<keyword evidence="1" id="KW-0732">Signal</keyword>
<feature type="chain" id="PRO_5002652674" description="Opaque-phase-specific protein OP4" evidence="1">
    <location>
        <begin position="21"/>
        <end position="399"/>
    </location>
</feature>
<dbReference type="OrthoDB" id="4025946at2759"/>
<dbReference type="RefSeq" id="XP_001386901.1">
    <property type="nucleotide sequence ID" value="XM_001386864.1"/>
</dbReference>
<sequence>MKLSNTALLAIVASSTLVAAAPAKKREFTTVKRSDINEVLEILKDIQGLKQKREFLEGDELIALDARADNAIVDLISALFNSGIIGEIWNTLTTDTALQSTLKNLIQSAINGLIVQGPALISAIWNSGLIGNLFNTLINDADVRSSFLGVVKYIFDFALNLITGGSSTTAAAAPAPAPSAAPAAKREITELNLNGEYLDKRDVSEVVTYIYNAIKDSGIVTTLINKVLADPQQSISFLTSALQYGVVAVEDVYGWAKSSGLLDEALQYLQENGGTYIGAIASWLSGAISSGSVSASDIAAASVPSNTGATSVATTAAAAAPAAKANPTTTAGAATTAAPVPTAAATNNDAVLQSLINAYGGTPNTVATTVATAGLAGSINQLVGAANQAAGSLKKRRVY</sequence>
<dbReference type="OMA" id="WDSALSY"/>
<evidence type="ECO:0000313" key="3">
    <source>
        <dbReference type="Proteomes" id="UP000002258"/>
    </source>
</evidence>